<protein>
    <submittedName>
        <fullName evidence="1">Uncharacterized protein</fullName>
    </submittedName>
</protein>
<organism evidence="1 2">
    <name type="scientific">Leptospira interrogans serovar Icterohaemorrhagiae str. Verdun HP</name>
    <dbReference type="NCBI Taxonomy" id="1049910"/>
    <lineage>
        <taxon>Bacteria</taxon>
        <taxon>Pseudomonadati</taxon>
        <taxon>Spirochaetota</taxon>
        <taxon>Spirochaetia</taxon>
        <taxon>Leptospirales</taxon>
        <taxon>Leptospiraceae</taxon>
        <taxon>Leptospira</taxon>
    </lineage>
</organism>
<feature type="non-terminal residue" evidence="1">
    <location>
        <position position="1"/>
    </location>
</feature>
<evidence type="ECO:0000313" key="2">
    <source>
        <dbReference type="Proteomes" id="UP000012092"/>
    </source>
</evidence>
<dbReference type="AlphaFoldDB" id="M6RG06"/>
<evidence type="ECO:0000313" key="1">
    <source>
        <dbReference type="EMBL" id="EMO04711.1"/>
    </source>
</evidence>
<comment type="caution">
    <text evidence="1">The sequence shown here is derived from an EMBL/GenBank/DDBJ whole genome shotgun (WGS) entry which is preliminary data.</text>
</comment>
<gene>
    <name evidence="1" type="ORF">LEP1GSC116_1107</name>
</gene>
<accession>M6RG06</accession>
<dbReference type="EMBL" id="AHNZ02000595">
    <property type="protein sequence ID" value="EMO04711.1"/>
    <property type="molecule type" value="Genomic_DNA"/>
</dbReference>
<sequence length="45" mass="5264">PTLPTQFGIPIVIVQHIGARSDGEWFRILENYAISKSKRQRKKRK</sequence>
<proteinExistence type="predicted"/>
<reference evidence="1 2" key="1">
    <citation type="submission" date="2013-01" db="EMBL/GenBank/DDBJ databases">
        <authorList>
            <person name="Harkins D.M."/>
            <person name="Durkin A.S."/>
            <person name="Brinkac L.M."/>
            <person name="Haft D.H."/>
            <person name="Selengut J.D."/>
            <person name="Sanka R."/>
            <person name="DePew J."/>
            <person name="Purushe J."/>
            <person name="Picardeau M."/>
            <person name="Werts C."/>
            <person name="Goarant C."/>
            <person name="Vinetz J.M."/>
            <person name="Sutton G.G."/>
            <person name="Nierman W.C."/>
            <person name="Fouts D.E."/>
        </authorList>
    </citation>
    <scope>NUCLEOTIDE SEQUENCE [LARGE SCALE GENOMIC DNA]</scope>
    <source>
        <strain evidence="1 2">Verdun HP</strain>
    </source>
</reference>
<name>M6RG06_LEPIR</name>
<dbReference type="Proteomes" id="UP000012092">
    <property type="component" value="Unassembled WGS sequence"/>
</dbReference>